<proteinExistence type="predicted"/>
<dbReference type="AlphaFoldDB" id="A0A2U1PW12"/>
<comment type="caution">
    <text evidence="1">The sequence shown here is derived from an EMBL/GenBank/DDBJ whole genome shotgun (WGS) entry which is preliminary data.</text>
</comment>
<dbReference type="Proteomes" id="UP000245207">
    <property type="component" value="Unassembled WGS sequence"/>
</dbReference>
<protein>
    <submittedName>
        <fullName evidence="1">Uncharacterized protein</fullName>
    </submittedName>
</protein>
<gene>
    <name evidence="1" type="ORF">CTI12_AA106030</name>
</gene>
<accession>A0A2U1PW12</accession>
<name>A0A2U1PW12_ARTAN</name>
<evidence type="ECO:0000313" key="2">
    <source>
        <dbReference type="Proteomes" id="UP000245207"/>
    </source>
</evidence>
<dbReference type="EMBL" id="PKPP01000668">
    <property type="protein sequence ID" value="PWA89961.1"/>
    <property type="molecule type" value="Genomic_DNA"/>
</dbReference>
<reference evidence="1 2" key="1">
    <citation type="journal article" date="2018" name="Mol. Plant">
        <title>The genome of Artemisia annua provides insight into the evolution of Asteraceae family and artemisinin biosynthesis.</title>
        <authorList>
            <person name="Shen Q."/>
            <person name="Zhang L."/>
            <person name="Liao Z."/>
            <person name="Wang S."/>
            <person name="Yan T."/>
            <person name="Shi P."/>
            <person name="Liu M."/>
            <person name="Fu X."/>
            <person name="Pan Q."/>
            <person name="Wang Y."/>
            <person name="Lv Z."/>
            <person name="Lu X."/>
            <person name="Zhang F."/>
            <person name="Jiang W."/>
            <person name="Ma Y."/>
            <person name="Chen M."/>
            <person name="Hao X."/>
            <person name="Li L."/>
            <person name="Tang Y."/>
            <person name="Lv G."/>
            <person name="Zhou Y."/>
            <person name="Sun X."/>
            <person name="Brodelius P.E."/>
            <person name="Rose J.K.C."/>
            <person name="Tang K."/>
        </authorList>
    </citation>
    <scope>NUCLEOTIDE SEQUENCE [LARGE SCALE GENOMIC DNA]</scope>
    <source>
        <strain evidence="2">cv. Huhao1</strain>
        <tissue evidence="1">Leaf</tissue>
    </source>
</reference>
<organism evidence="1 2">
    <name type="scientific">Artemisia annua</name>
    <name type="common">Sweet wormwood</name>
    <dbReference type="NCBI Taxonomy" id="35608"/>
    <lineage>
        <taxon>Eukaryota</taxon>
        <taxon>Viridiplantae</taxon>
        <taxon>Streptophyta</taxon>
        <taxon>Embryophyta</taxon>
        <taxon>Tracheophyta</taxon>
        <taxon>Spermatophyta</taxon>
        <taxon>Magnoliopsida</taxon>
        <taxon>eudicotyledons</taxon>
        <taxon>Gunneridae</taxon>
        <taxon>Pentapetalae</taxon>
        <taxon>asterids</taxon>
        <taxon>campanulids</taxon>
        <taxon>Asterales</taxon>
        <taxon>Asteraceae</taxon>
        <taxon>Asteroideae</taxon>
        <taxon>Anthemideae</taxon>
        <taxon>Artemisiinae</taxon>
        <taxon>Artemisia</taxon>
    </lineage>
</organism>
<evidence type="ECO:0000313" key="1">
    <source>
        <dbReference type="EMBL" id="PWA89961.1"/>
    </source>
</evidence>
<keyword evidence="2" id="KW-1185">Reference proteome</keyword>
<sequence>MNRVQRIDDRGDEEVYEGGDQVYDAARTYVLLNRAEIEQYVKIFVEDIKTIEPNLTDVQVDTRLEREFANWFNDYAHN</sequence>